<evidence type="ECO:0000256" key="7">
    <source>
        <dbReference type="SAM" id="MobiDB-lite"/>
    </source>
</evidence>
<feature type="region of interest" description="Disordered" evidence="7">
    <location>
        <begin position="464"/>
        <end position="492"/>
    </location>
</feature>
<feature type="transmembrane region" description="Helical" evidence="8">
    <location>
        <begin position="91"/>
        <end position="113"/>
    </location>
</feature>
<dbReference type="InterPro" id="IPR020846">
    <property type="entry name" value="MFS_dom"/>
</dbReference>
<feature type="domain" description="Major facilitator superfamily (MFS) profile" evidence="9">
    <location>
        <begin position="1"/>
        <end position="435"/>
    </location>
</feature>
<dbReference type="FunFam" id="1.20.1250.20:FF:000134">
    <property type="entry name" value="MFS sugar transporter protein"/>
    <property type="match status" value="1"/>
</dbReference>
<accession>A0A9P4G933</accession>
<gene>
    <name evidence="10" type="ORF">K460DRAFT_434384</name>
</gene>
<dbReference type="AlphaFoldDB" id="A0A9P4G933"/>
<feature type="transmembrane region" description="Helical" evidence="8">
    <location>
        <begin position="341"/>
        <end position="369"/>
    </location>
</feature>
<reference evidence="10" key="1">
    <citation type="submission" date="2020-01" db="EMBL/GenBank/DDBJ databases">
        <authorList>
            <consortium name="DOE Joint Genome Institute"/>
            <person name="Haridas S."/>
            <person name="Albert R."/>
            <person name="Binder M."/>
            <person name="Bloem J."/>
            <person name="Labutti K."/>
            <person name="Salamov A."/>
            <person name="Andreopoulos B."/>
            <person name="Baker S.E."/>
            <person name="Barry K."/>
            <person name="Bills G."/>
            <person name="Bluhm B.H."/>
            <person name="Cannon C."/>
            <person name="Castanera R."/>
            <person name="Culley D.E."/>
            <person name="Daum C."/>
            <person name="Ezra D."/>
            <person name="Gonzalez J.B."/>
            <person name="Henrissat B."/>
            <person name="Kuo A."/>
            <person name="Liang C."/>
            <person name="Lipzen A."/>
            <person name="Lutzoni F."/>
            <person name="Magnuson J."/>
            <person name="Mondo S."/>
            <person name="Nolan M."/>
            <person name="Ohm R."/>
            <person name="Pangilinan J."/>
            <person name="Park H.-J."/>
            <person name="Ramirez L."/>
            <person name="Alfaro M."/>
            <person name="Sun H."/>
            <person name="Tritt A."/>
            <person name="Yoshinaga Y."/>
            <person name="Zwiers L.-H."/>
            <person name="Turgeon B.G."/>
            <person name="Goodwin S.B."/>
            <person name="Spatafora J.W."/>
            <person name="Crous P.W."/>
            <person name="Grigoriev I.V."/>
        </authorList>
    </citation>
    <scope>NUCLEOTIDE SEQUENCE</scope>
    <source>
        <strain evidence="10">CBS 394.84</strain>
    </source>
</reference>
<keyword evidence="6 8" id="KW-0472">Membrane</keyword>
<dbReference type="GO" id="GO:0005351">
    <property type="term" value="F:carbohydrate:proton symporter activity"/>
    <property type="evidence" value="ECO:0007669"/>
    <property type="project" value="TreeGrafter"/>
</dbReference>
<comment type="similarity">
    <text evidence="2">Belongs to the major facilitator superfamily. Sugar transporter (TC 2.A.1.1) family.</text>
</comment>
<feature type="transmembrane region" description="Helical" evidence="8">
    <location>
        <begin position="125"/>
        <end position="149"/>
    </location>
</feature>
<keyword evidence="5 8" id="KW-1133">Transmembrane helix</keyword>
<feature type="transmembrane region" description="Helical" evidence="8">
    <location>
        <begin position="155"/>
        <end position="178"/>
    </location>
</feature>
<feature type="transmembrane region" description="Helical" evidence="8">
    <location>
        <begin position="68"/>
        <end position="85"/>
    </location>
</feature>
<comment type="subcellular location">
    <subcellularLocation>
        <location evidence="1">Membrane</location>
        <topology evidence="1">Multi-pass membrane protein</topology>
    </subcellularLocation>
</comment>
<keyword evidence="11" id="KW-1185">Reference proteome</keyword>
<evidence type="ECO:0000259" key="9">
    <source>
        <dbReference type="PROSITE" id="PS50850"/>
    </source>
</evidence>
<feature type="transmembrane region" description="Helical" evidence="8">
    <location>
        <begin position="284"/>
        <end position="301"/>
    </location>
</feature>
<dbReference type="PROSITE" id="PS50850">
    <property type="entry name" value="MFS"/>
    <property type="match status" value="1"/>
</dbReference>
<dbReference type="InterPro" id="IPR005828">
    <property type="entry name" value="MFS_sugar_transport-like"/>
</dbReference>
<evidence type="ECO:0000256" key="8">
    <source>
        <dbReference type="SAM" id="Phobius"/>
    </source>
</evidence>
<proteinExistence type="inferred from homology"/>
<dbReference type="PROSITE" id="PS00216">
    <property type="entry name" value="SUGAR_TRANSPORT_1"/>
    <property type="match status" value="1"/>
</dbReference>
<dbReference type="InterPro" id="IPR050360">
    <property type="entry name" value="MFS_Sugar_Transporters"/>
</dbReference>
<dbReference type="Proteomes" id="UP000800039">
    <property type="component" value="Unassembled WGS sequence"/>
</dbReference>
<dbReference type="RefSeq" id="XP_040783854.1">
    <property type="nucleotide sequence ID" value="XM_040938379.1"/>
</dbReference>
<organism evidence="10 11">
    <name type="scientific">Cucurbitaria berberidis CBS 394.84</name>
    <dbReference type="NCBI Taxonomy" id="1168544"/>
    <lineage>
        <taxon>Eukaryota</taxon>
        <taxon>Fungi</taxon>
        <taxon>Dikarya</taxon>
        <taxon>Ascomycota</taxon>
        <taxon>Pezizomycotina</taxon>
        <taxon>Dothideomycetes</taxon>
        <taxon>Pleosporomycetidae</taxon>
        <taxon>Pleosporales</taxon>
        <taxon>Pleosporineae</taxon>
        <taxon>Cucurbitariaceae</taxon>
        <taxon>Cucurbitaria</taxon>
    </lineage>
</organism>
<evidence type="ECO:0000256" key="1">
    <source>
        <dbReference type="ARBA" id="ARBA00004141"/>
    </source>
</evidence>
<protein>
    <submittedName>
        <fullName evidence="10">General substrate transporter</fullName>
    </submittedName>
</protein>
<evidence type="ECO:0000256" key="6">
    <source>
        <dbReference type="ARBA" id="ARBA00023136"/>
    </source>
</evidence>
<dbReference type="PANTHER" id="PTHR48022">
    <property type="entry name" value="PLASTIDIC GLUCOSE TRANSPORTER 4"/>
    <property type="match status" value="1"/>
</dbReference>
<name>A0A9P4G933_9PLEO</name>
<feature type="transmembrane region" description="Helical" evidence="8">
    <location>
        <begin position="38"/>
        <end position="56"/>
    </location>
</feature>
<sequence>MAATICNLAPMSYDGNLVNSLRLFKQFINYYNLDESMLGLHVAIVSAGSFFVGPFAGEIIDRVGRRNGMFLGSFFSIISVVVQVATHSVAALLVGRFLLGVAIVISVTASTSMATELAHPKHRGLLVGSLMSLVFLFNIPVNIIGIFIYTSPSNWAWRGLVMGEGLLPVLSIPFIFLLEESPRYLIHRGKNEKALDILAKLHGRGNRESPLVREEFEEIRSTLEYEKLNEAGWLSLIKPIANFKRFCVACLCAIFSQITGAYTIPYFQTLIIGTAGITSTKQVFLLSLGISIWVWISMMIGSALTDRIGRKPVLIGGTCVMTLCLAVMAGLGYGYEDTGRISYGIGSVLMLFIFMGAMATSWLLLAYVYPPEILKFSQRAKGVSISQALGYAFSCMNQYTLPIAIKHINWRYYAIVASFNVVIIVTMWVYFPESKGMSLEELDQVFEGVVHHEGIGIDGIQEAEADADRKDASLQDVKSVGRTDQKSSPSFY</sequence>
<keyword evidence="3" id="KW-0813">Transport</keyword>
<dbReference type="PANTHER" id="PTHR48022:SF2">
    <property type="entry name" value="PLASTIDIC GLUCOSE TRANSPORTER 4"/>
    <property type="match status" value="1"/>
</dbReference>
<evidence type="ECO:0000256" key="5">
    <source>
        <dbReference type="ARBA" id="ARBA00022989"/>
    </source>
</evidence>
<dbReference type="Pfam" id="PF00083">
    <property type="entry name" value="Sugar_tr"/>
    <property type="match status" value="1"/>
</dbReference>
<dbReference type="EMBL" id="ML976618">
    <property type="protein sequence ID" value="KAF1841291.1"/>
    <property type="molecule type" value="Genomic_DNA"/>
</dbReference>
<keyword evidence="4 8" id="KW-0812">Transmembrane</keyword>
<evidence type="ECO:0000256" key="3">
    <source>
        <dbReference type="ARBA" id="ARBA00022448"/>
    </source>
</evidence>
<evidence type="ECO:0000313" key="11">
    <source>
        <dbReference type="Proteomes" id="UP000800039"/>
    </source>
</evidence>
<dbReference type="GO" id="GO:0016020">
    <property type="term" value="C:membrane"/>
    <property type="evidence" value="ECO:0007669"/>
    <property type="project" value="UniProtKB-SubCell"/>
</dbReference>
<feature type="transmembrane region" description="Helical" evidence="8">
    <location>
        <begin position="246"/>
        <end position="264"/>
    </location>
</feature>
<dbReference type="GeneID" id="63855634"/>
<evidence type="ECO:0000256" key="4">
    <source>
        <dbReference type="ARBA" id="ARBA00022692"/>
    </source>
</evidence>
<evidence type="ECO:0000256" key="2">
    <source>
        <dbReference type="ARBA" id="ARBA00010992"/>
    </source>
</evidence>
<dbReference type="OrthoDB" id="3943469at2759"/>
<comment type="caution">
    <text evidence="10">The sequence shown here is derived from an EMBL/GenBank/DDBJ whole genome shotgun (WGS) entry which is preliminary data.</text>
</comment>
<dbReference type="Gene3D" id="1.20.1250.20">
    <property type="entry name" value="MFS general substrate transporter like domains"/>
    <property type="match status" value="1"/>
</dbReference>
<dbReference type="SUPFAM" id="SSF103473">
    <property type="entry name" value="MFS general substrate transporter"/>
    <property type="match status" value="1"/>
</dbReference>
<dbReference type="InterPro" id="IPR005829">
    <property type="entry name" value="Sugar_transporter_CS"/>
</dbReference>
<feature type="transmembrane region" description="Helical" evidence="8">
    <location>
        <begin position="412"/>
        <end position="431"/>
    </location>
</feature>
<feature type="compositionally biased region" description="Basic and acidic residues" evidence="7">
    <location>
        <begin position="466"/>
        <end position="485"/>
    </location>
</feature>
<dbReference type="InterPro" id="IPR036259">
    <property type="entry name" value="MFS_trans_sf"/>
</dbReference>
<feature type="transmembrane region" description="Helical" evidence="8">
    <location>
        <begin position="313"/>
        <end position="335"/>
    </location>
</feature>
<evidence type="ECO:0000313" key="10">
    <source>
        <dbReference type="EMBL" id="KAF1841291.1"/>
    </source>
</evidence>